<keyword evidence="2" id="KW-1185">Reference proteome</keyword>
<dbReference type="HOGENOM" id="CLU_774318_0_0_1"/>
<dbReference type="Proteomes" id="UP000054248">
    <property type="component" value="Unassembled WGS sequence"/>
</dbReference>
<dbReference type="OrthoDB" id="3164489at2759"/>
<sequence length="358" mass="40388">MADYGWQQRRNDQWMSERDHFEHHLEQSMLFGTPKPKRNTLMRQAKKFANWTVHCGSPPSSPEPHFESTVQYRASVAYPNTTIVVQNTANTPYVPSVHLPPAHIGPAPSTTATSFVQLPVIPPVEHHAEYMPTPLPIIPTYRASPTAKPANPWAPDEYDNVLDGKHMPTALADIAITIHPTITMTAEPSLIVDLRLSRAHIWKRPKPGYDEVPEQWKGHDESATLPKLNFMILLCPLFDAPIRVENDEGITCEILGLGDVINALFGLAQAPISDERWKALPYLEKQQARSLAPSTRGPALAWSVLDPLRFVHLDTWHGQVTFAGLRRDSQYVKRRMGWANPVCFVVELARPVHSFKYE</sequence>
<reference evidence="2" key="2">
    <citation type="submission" date="2015-01" db="EMBL/GenBank/DDBJ databases">
        <title>Evolutionary Origins and Diversification of the Mycorrhizal Mutualists.</title>
        <authorList>
            <consortium name="DOE Joint Genome Institute"/>
            <consortium name="Mycorrhizal Genomics Consortium"/>
            <person name="Kohler A."/>
            <person name="Kuo A."/>
            <person name="Nagy L.G."/>
            <person name="Floudas D."/>
            <person name="Copeland A."/>
            <person name="Barry K.W."/>
            <person name="Cichocki N."/>
            <person name="Veneault-Fourrey C."/>
            <person name="LaButti K."/>
            <person name="Lindquist E.A."/>
            <person name="Lipzen A."/>
            <person name="Lundell T."/>
            <person name="Morin E."/>
            <person name="Murat C."/>
            <person name="Riley R."/>
            <person name="Ohm R."/>
            <person name="Sun H."/>
            <person name="Tunlid A."/>
            <person name="Henrissat B."/>
            <person name="Grigoriev I.V."/>
            <person name="Hibbett D.S."/>
            <person name="Martin F."/>
        </authorList>
    </citation>
    <scope>NUCLEOTIDE SEQUENCE [LARGE SCALE GENOMIC DNA]</scope>
    <source>
        <strain evidence="2">MUT 4182</strain>
    </source>
</reference>
<reference evidence="1 2" key="1">
    <citation type="submission" date="2014-04" db="EMBL/GenBank/DDBJ databases">
        <authorList>
            <consortium name="DOE Joint Genome Institute"/>
            <person name="Kuo A."/>
            <person name="Girlanda M."/>
            <person name="Perotto S."/>
            <person name="Kohler A."/>
            <person name="Nagy L.G."/>
            <person name="Floudas D."/>
            <person name="Copeland A."/>
            <person name="Barry K.W."/>
            <person name="Cichocki N."/>
            <person name="Veneault-Fourrey C."/>
            <person name="LaButti K."/>
            <person name="Lindquist E.A."/>
            <person name="Lipzen A."/>
            <person name="Lundell T."/>
            <person name="Morin E."/>
            <person name="Murat C."/>
            <person name="Sun H."/>
            <person name="Tunlid A."/>
            <person name="Henrissat B."/>
            <person name="Grigoriev I.V."/>
            <person name="Hibbett D.S."/>
            <person name="Martin F."/>
            <person name="Nordberg H.P."/>
            <person name="Cantor M.N."/>
            <person name="Hua S.X."/>
        </authorList>
    </citation>
    <scope>NUCLEOTIDE SEQUENCE [LARGE SCALE GENOMIC DNA]</scope>
    <source>
        <strain evidence="1 2">MUT 4182</strain>
    </source>
</reference>
<protein>
    <submittedName>
        <fullName evidence="1">Uncharacterized protein</fullName>
    </submittedName>
</protein>
<proteinExistence type="predicted"/>
<name>A0A0C3KPB2_9AGAM</name>
<organism evidence="1 2">
    <name type="scientific">Tulasnella calospora MUT 4182</name>
    <dbReference type="NCBI Taxonomy" id="1051891"/>
    <lineage>
        <taxon>Eukaryota</taxon>
        <taxon>Fungi</taxon>
        <taxon>Dikarya</taxon>
        <taxon>Basidiomycota</taxon>
        <taxon>Agaricomycotina</taxon>
        <taxon>Agaricomycetes</taxon>
        <taxon>Cantharellales</taxon>
        <taxon>Tulasnellaceae</taxon>
        <taxon>Tulasnella</taxon>
    </lineage>
</organism>
<gene>
    <name evidence="1" type="ORF">M407DRAFT_9502</name>
</gene>
<accession>A0A0C3KPB2</accession>
<evidence type="ECO:0000313" key="2">
    <source>
        <dbReference type="Proteomes" id="UP000054248"/>
    </source>
</evidence>
<dbReference type="AlphaFoldDB" id="A0A0C3KPB2"/>
<dbReference type="EMBL" id="KN823089">
    <property type="protein sequence ID" value="KIO23248.1"/>
    <property type="molecule type" value="Genomic_DNA"/>
</dbReference>
<evidence type="ECO:0000313" key="1">
    <source>
        <dbReference type="EMBL" id="KIO23248.1"/>
    </source>
</evidence>